<dbReference type="FunFam" id="3.60.10.10:FF:000023">
    <property type="entry name" value="Type IV inositol polyphosphate 5-phosphatase 7"/>
    <property type="match status" value="1"/>
</dbReference>
<dbReference type="PANTHER" id="PTHR45666">
    <property type="entry name" value="TYPE IV INOSITOL POLYPHOSPHATE 5-PHOSPHATASE 9"/>
    <property type="match status" value="1"/>
</dbReference>
<comment type="caution">
    <text evidence="5">The sequence shown here is derived from an EMBL/GenBank/DDBJ whole genome shotgun (WGS) entry which is preliminary data.</text>
</comment>
<reference evidence="5" key="1">
    <citation type="submission" date="2022-11" db="EMBL/GenBank/DDBJ databases">
        <authorList>
            <person name="Hyden B.L."/>
            <person name="Feng K."/>
            <person name="Yates T."/>
            <person name="Jawdy S."/>
            <person name="Smart L.B."/>
            <person name="Muchero W."/>
        </authorList>
    </citation>
    <scope>NUCLEOTIDE SEQUENCE</scope>
    <source>
        <tissue evidence="5">Shoot tip</tissue>
    </source>
</reference>
<evidence type="ECO:0000313" key="5">
    <source>
        <dbReference type="EMBL" id="KAJ6771631.1"/>
    </source>
</evidence>
<dbReference type="SUPFAM" id="SSF56219">
    <property type="entry name" value="DNase I-like"/>
    <property type="match status" value="1"/>
</dbReference>
<comment type="similarity">
    <text evidence="1">Belongs to the inositol polyphosphate 5-phosphatase family.</text>
</comment>
<evidence type="ECO:0000256" key="3">
    <source>
        <dbReference type="SAM" id="MobiDB-lite"/>
    </source>
</evidence>
<dbReference type="Pfam" id="PF22669">
    <property type="entry name" value="Exo_endo_phos2"/>
    <property type="match status" value="1"/>
</dbReference>
<dbReference type="InterPro" id="IPR000300">
    <property type="entry name" value="IPPc"/>
</dbReference>
<dbReference type="AlphaFoldDB" id="A0A9Q0WQM4"/>
<accession>A0A9Q0WQM4</accession>
<reference evidence="5" key="2">
    <citation type="journal article" date="2023" name="Int. J. Mol. Sci.">
        <title>De Novo Assembly and Annotation of 11 Diverse Shrub Willow (Salix) Genomes Reveals Novel Gene Organization in Sex-Linked Regions.</title>
        <authorList>
            <person name="Hyden B."/>
            <person name="Feng K."/>
            <person name="Yates T.B."/>
            <person name="Jawdy S."/>
            <person name="Cereghino C."/>
            <person name="Smart L.B."/>
            <person name="Muchero W."/>
        </authorList>
    </citation>
    <scope>NUCLEOTIDE SEQUENCE</scope>
    <source>
        <tissue evidence="5">Shoot tip</tissue>
    </source>
</reference>
<feature type="region of interest" description="Disordered" evidence="3">
    <location>
        <begin position="68"/>
        <end position="87"/>
    </location>
</feature>
<organism evidence="5 6">
    <name type="scientific">Salix koriyanagi</name>
    <dbReference type="NCBI Taxonomy" id="2511006"/>
    <lineage>
        <taxon>Eukaryota</taxon>
        <taxon>Viridiplantae</taxon>
        <taxon>Streptophyta</taxon>
        <taxon>Embryophyta</taxon>
        <taxon>Tracheophyta</taxon>
        <taxon>Spermatophyta</taxon>
        <taxon>Magnoliopsida</taxon>
        <taxon>eudicotyledons</taxon>
        <taxon>Gunneridae</taxon>
        <taxon>Pentapetalae</taxon>
        <taxon>rosids</taxon>
        <taxon>fabids</taxon>
        <taxon>Malpighiales</taxon>
        <taxon>Salicaceae</taxon>
        <taxon>Saliceae</taxon>
        <taxon>Salix</taxon>
    </lineage>
</organism>
<dbReference type="GO" id="GO:0004445">
    <property type="term" value="F:inositol-polyphosphate 5-phosphatase activity"/>
    <property type="evidence" value="ECO:0007669"/>
    <property type="project" value="InterPro"/>
</dbReference>
<gene>
    <name evidence="5" type="ORF">OIU74_017967</name>
</gene>
<dbReference type="GO" id="GO:0004439">
    <property type="term" value="F:phosphatidylinositol-4,5-bisphosphate 5-phosphatase activity"/>
    <property type="evidence" value="ECO:0007669"/>
    <property type="project" value="TreeGrafter"/>
</dbReference>
<evidence type="ECO:0000256" key="2">
    <source>
        <dbReference type="ARBA" id="ARBA00022801"/>
    </source>
</evidence>
<dbReference type="EMBL" id="JAPFFM010000002">
    <property type="protein sequence ID" value="KAJ6771631.1"/>
    <property type="molecule type" value="Genomic_DNA"/>
</dbReference>
<dbReference type="GO" id="GO:0034485">
    <property type="term" value="F:phosphatidylinositol-3,4,5-trisphosphate 5-phosphatase activity"/>
    <property type="evidence" value="ECO:0007669"/>
    <property type="project" value="TreeGrafter"/>
</dbReference>
<protein>
    <submittedName>
        <fullName evidence="5">DNASE I-LIKE SUPERFAMILY PROTEIN-RELATED</fullName>
    </submittedName>
</protein>
<evidence type="ECO:0000259" key="4">
    <source>
        <dbReference type="Pfam" id="PF22669"/>
    </source>
</evidence>
<dbReference type="Proteomes" id="UP001151752">
    <property type="component" value="Chromosome 10"/>
</dbReference>
<dbReference type="PANTHER" id="PTHR45666:SF34">
    <property type="entry name" value="TYPE IV INOSITOL POLYPHOSPHATE 5-PHOSPHATASE 7"/>
    <property type="match status" value="1"/>
</dbReference>
<sequence>MRTFKLIMFTEFLCNQSDNVSADDNFTLLSRFVFAINSTSPHSFTSDFLSSGGEVEYRTSFSEREHCTVKKSKTDKSSKTPELGRRGRMNLDHPRIIDVQNHSIFVASWNVAGRSPSSNLSLDDWLHASPPADIYVLGFQEIVPLNAGNVLGAEDNGPAKKWLALIRKTLNNLPGTSGSGGCYTPSPIPEPIIEIDADFEGSSRQKNASFFHRRSFQYNP</sequence>
<dbReference type="Gene3D" id="3.60.10.10">
    <property type="entry name" value="Endonuclease/exonuclease/phosphatase"/>
    <property type="match status" value="1"/>
</dbReference>
<feature type="domain" description="Inositol polyphosphate-related phosphatase" evidence="4">
    <location>
        <begin position="108"/>
        <end position="172"/>
    </location>
</feature>
<name>A0A9Q0WQM4_9ROSI</name>
<evidence type="ECO:0000313" key="6">
    <source>
        <dbReference type="Proteomes" id="UP001151752"/>
    </source>
</evidence>
<dbReference type="GO" id="GO:0046856">
    <property type="term" value="P:phosphatidylinositol dephosphorylation"/>
    <property type="evidence" value="ECO:0007669"/>
    <property type="project" value="InterPro"/>
</dbReference>
<proteinExistence type="inferred from homology"/>
<dbReference type="InterPro" id="IPR036691">
    <property type="entry name" value="Endo/exonu/phosph_ase_sf"/>
</dbReference>
<keyword evidence="6" id="KW-1185">Reference proteome</keyword>
<evidence type="ECO:0000256" key="1">
    <source>
        <dbReference type="ARBA" id="ARBA00010768"/>
    </source>
</evidence>
<keyword evidence="2" id="KW-0378">Hydrolase</keyword>
<dbReference type="InterPro" id="IPR045849">
    <property type="entry name" value="IP5P_plant"/>
</dbReference>